<dbReference type="EMBL" id="JEMB01001969">
    <property type="protein sequence ID" value="KYF84206.1"/>
    <property type="molecule type" value="Genomic_DNA"/>
</dbReference>
<reference evidence="2 3" key="1">
    <citation type="submission" date="2014-02" db="EMBL/GenBank/DDBJ databases">
        <title>The small core and large imbalanced accessory genome model reveals a collaborative survival strategy of Sorangium cellulosum strains in nature.</title>
        <authorList>
            <person name="Han K."/>
            <person name="Peng R."/>
            <person name="Blom J."/>
            <person name="Li Y.-Z."/>
        </authorList>
    </citation>
    <scope>NUCLEOTIDE SEQUENCE [LARGE SCALE GENOMIC DNA]</scope>
    <source>
        <strain evidence="2 3">So0011-07</strain>
    </source>
</reference>
<dbReference type="AlphaFoldDB" id="A0A150RVS2"/>
<organism evidence="2 3">
    <name type="scientific">Sorangium cellulosum</name>
    <name type="common">Polyangium cellulosum</name>
    <dbReference type="NCBI Taxonomy" id="56"/>
    <lineage>
        <taxon>Bacteria</taxon>
        <taxon>Pseudomonadati</taxon>
        <taxon>Myxococcota</taxon>
        <taxon>Polyangia</taxon>
        <taxon>Polyangiales</taxon>
        <taxon>Polyangiaceae</taxon>
        <taxon>Sorangium</taxon>
    </lineage>
</organism>
<name>A0A150RVS2_SORCE</name>
<evidence type="ECO:0000313" key="2">
    <source>
        <dbReference type="EMBL" id="KYF84206.1"/>
    </source>
</evidence>
<evidence type="ECO:0000256" key="1">
    <source>
        <dbReference type="SAM" id="MobiDB-lite"/>
    </source>
</evidence>
<evidence type="ECO:0000313" key="3">
    <source>
        <dbReference type="Proteomes" id="UP000075635"/>
    </source>
</evidence>
<gene>
    <name evidence="2" type="ORF">BE17_08055</name>
</gene>
<feature type="region of interest" description="Disordered" evidence="1">
    <location>
        <begin position="1"/>
        <end position="49"/>
    </location>
</feature>
<protein>
    <submittedName>
        <fullName evidence="2">Uncharacterized protein</fullName>
    </submittedName>
</protein>
<accession>A0A150RVS2</accession>
<feature type="compositionally biased region" description="Basic and acidic residues" evidence="1">
    <location>
        <begin position="21"/>
        <end position="32"/>
    </location>
</feature>
<sequence length="105" mass="11617">MEASSEVKAFGHRPCAPGSLSRRDLARPELPPRSRRRRPASDGRGGAVTREELVRVPLSAIERADGAYLAEAPIDLATWMYMLMDHAAYLGGTEACSPFDREDFR</sequence>
<comment type="caution">
    <text evidence="2">The sequence shown here is derived from an EMBL/GenBank/DDBJ whole genome shotgun (WGS) entry which is preliminary data.</text>
</comment>
<dbReference type="Proteomes" id="UP000075635">
    <property type="component" value="Unassembled WGS sequence"/>
</dbReference>
<proteinExistence type="predicted"/>